<dbReference type="VEuPathDB" id="FungiDB:AeMF1_018536"/>
<feature type="region of interest" description="Disordered" evidence="1">
    <location>
        <begin position="312"/>
        <end position="339"/>
    </location>
</feature>
<dbReference type="EMBL" id="VJMJ01000181">
    <property type="protein sequence ID" value="KAF0728177.1"/>
    <property type="molecule type" value="Genomic_DNA"/>
</dbReference>
<proteinExistence type="predicted"/>
<keyword evidence="2" id="KW-0812">Transmembrane</keyword>
<evidence type="ECO:0000313" key="4">
    <source>
        <dbReference type="Proteomes" id="UP000481153"/>
    </source>
</evidence>
<feature type="transmembrane region" description="Helical" evidence="2">
    <location>
        <begin position="245"/>
        <end position="267"/>
    </location>
</feature>
<comment type="caution">
    <text evidence="3">The sequence shown here is derived from an EMBL/GenBank/DDBJ whole genome shotgun (WGS) entry which is preliminary data.</text>
</comment>
<organism evidence="3 4">
    <name type="scientific">Aphanomyces euteiches</name>
    <dbReference type="NCBI Taxonomy" id="100861"/>
    <lineage>
        <taxon>Eukaryota</taxon>
        <taxon>Sar</taxon>
        <taxon>Stramenopiles</taxon>
        <taxon>Oomycota</taxon>
        <taxon>Saprolegniomycetes</taxon>
        <taxon>Saprolegniales</taxon>
        <taxon>Verrucalvaceae</taxon>
        <taxon>Aphanomyces</taxon>
    </lineage>
</organism>
<keyword evidence="4" id="KW-1185">Reference proteome</keyword>
<protein>
    <submittedName>
        <fullName evidence="3">Uncharacterized protein</fullName>
    </submittedName>
</protein>
<keyword evidence="2" id="KW-1133">Transmembrane helix</keyword>
<evidence type="ECO:0000256" key="2">
    <source>
        <dbReference type="SAM" id="Phobius"/>
    </source>
</evidence>
<feature type="region of interest" description="Disordered" evidence="1">
    <location>
        <begin position="368"/>
        <end position="411"/>
    </location>
</feature>
<reference evidence="3 4" key="1">
    <citation type="submission" date="2019-07" db="EMBL/GenBank/DDBJ databases">
        <title>Genomics analysis of Aphanomyces spp. identifies a new class of oomycete effector associated with host adaptation.</title>
        <authorList>
            <person name="Gaulin E."/>
        </authorList>
    </citation>
    <scope>NUCLEOTIDE SEQUENCE [LARGE SCALE GENOMIC DNA]</scope>
    <source>
        <strain evidence="3 4">ATCC 201684</strain>
    </source>
</reference>
<feature type="region of interest" description="Disordered" evidence="1">
    <location>
        <begin position="108"/>
        <end position="128"/>
    </location>
</feature>
<evidence type="ECO:0000256" key="1">
    <source>
        <dbReference type="SAM" id="MobiDB-lite"/>
    </source>
</evidence>
<accession>A0A6G0WLK4</accession>
<gene>
    <name evidence="3" type="ORF">Ae201684_014003</name>
</gene>
<feature type="region of interest" description="Disordered" evidence="1">
    <location>
        <begin position="42"/>
        <end position="63"/>
    </location>
</feature>
<name>A0A6G0WLK4_9STRA</name>
<dbReference type="Proteomes" id="UP000481153">
    <property type="component" value="Unassembled WGS sequence"/>
</dbReference>
<keyword evidence="2" id="KW-0472">Membrane</keyword>
<dbReference type="VEuPathDB" id="FungiDB:AeMF1_017454"/>
<dbReference type="AlphaFoldDB" id="A0A6G0WLK4"/>
<evidence type="ECO:0000313" key="3">
    <source>
        <dbReference type="EMBL" id="KAF0728177.1"/>
    </source>
</evidence>
<sequence length="411" mass="46920">MDKILDQEGYIQIEDVIAMRTAALTKSYQDCNHVDANHEKDTIESIHTKKKRQSEDDDLNKSTKQVKVTTTTTCSFPIELGESSTAAFSPRGMGQRRVDGELFDLSTIAEGDPSHSKEELPPFVAPPKYDKIPREERLARLRAARVSCANIHANEHDIRHSASTKTSEAFFAWDLVVFRRSDERRDFSLRVASVSLGDCRQVEQFLSHMPLTHAKRTEGCNTALAQFDRKGVNRRSRKLDAFRRLVDVFVVFFAVAFLLGVDMVAVLGHRRGTHRVEVFNSDVAFFVEDFVHVNACERHGLFVSLALPKQQRMEPVSPQERERRLDSADMNPARTTAYKDEAAAIDHSRYIDKVKRFKDNTLDLLARQSELDQRRSCGPYEPNHESGQEKKRRAPDDDDDAEPTNAKRRKF</sequence>